<keyword evidence="1" id="KW-0547">Nucleotide-binding</keyword>
<comment type="caution">
    <text evidence="1">The sequence shown here is derived from an EMBL/GenBank/DDBJ whole genome shotgun (WGS) entry which is preliminary data.</text>
</comment>
<gene>
    <name evidence="1" type="ORF">WKI47_16000</name>
</gene>
<keyword evidence="1" id="KW-0067">ATP-binding</keyword>
<evidence type="ECO:0000313" key="1">
    <source>
        <dbReference type="EMBL" id="MEJ8305412.1"/>
    </source>
</evidence>
<keyword evidence="2" id="KW-1185">Reference proteome</keyword>
<evidence type="ECO:0000313" key="2">
    <source>
        <dbReference type="Proteomes" id="UP001380953"/>
    </source>
</evidence>
<sequence length="264" mass="29367">MEKPIILRASNLCKTYSTGSEQFHAIKNLDLDIYEKDFTVIMGNSGSGKSTLLYLLSGLDGITTGEVFFRDQRIDDYNEKQLSGFRTRKIGYVYQSINLVPDLTFAENISLPGYIAGGKKAEVRRKTEALLQAMDIEGQKNRLPSQTSGGQQQRAAIARALINDPEVIFADEPTGSLNIEHGQAVLDILTGLNRKGQSVVMVTHDLKAACRADRLIYISDGKVAGILEFDKYDEQTLAGREESIFAFISGKEQRHVRRMEALSR</sequence>
<dbReference type="Proteomes" id="UP001380953">
    <property type="component" value="Unassembled WGS sequence"/>
</dbReference>
<accession>A0ACC6PEU3</accession>
<proteinExistence type="predicted"/>
<organism evidence="1 2">
    <name type="scientific">Saccharibacillus sacchari</name>
    <dbReference type="NCBI Taxonomy" id="456493"/>
    <lineage>
        <taxon>Bacteria</taxon>
        <taxon>Bacillati</taxon>
        <taxon>Bacillota</taxon>
        <taxon>Bacilli</taxon>
        <taxon>Bacillales</taxon>
        <taxon>Paenibacillaceae</taxon>
        <taxon>Saccharibacillus</taxon>
    </lineage>
</organism>
<dbReference type="EMBL" id="JBBKAR010000043">
    <property type="protein sequence ID" value="MEJ8305412.1"/>
    <property type="molecule type" value="Genomic_DNA"/>
</dbReference>
<reference evidence="1" key="1">
    <citation type="submission" date="2024-03" db="EMBL/GenBank/DDBJ databases">
        <title>Whole genome sequecning of epiphytes from Marcgravia umbellata leaves.</title>
        <authorList>
            <person name="Kumar G."/>
            <person name="Savka M.A."/>
        </authorList>
    </citation>
    <scope>NUCLEOTIDE SEQUENCE</scope>
    <source>
        <strain evidence="1">RIT_BL5</strain>
    </source>
</reference>
<name>A0ACC6PEU3_9BACL</name>
<protein>
    <submittedName>
        <fullName evidence="1">ABC transporter ATP-binding protein</fullName>
    </submittedName>
</protein>